<dbReference type="PIRSF" id="PIRSF011484">
    <property type="entry name" value="YaeQ"/>
    <property type="match status" value="1"/>
</dbReference>
<protein>
    <submittedName>
        <fullName evidence="1">YaeQ family protein</fullName>
    </submittedName>
</protein>
<dbReference type="RefSeq" id="WP_148066933.1">
    <property type="nucleotide sequence ID" value="NZ_VRZA01000001.1"/>
</dbReference>
<dbReference type="SUPFAM" id="SSF52980">
    <property type="entry name" value="Restriction endonuclease-like"/>
    <property type="match status" value="1"/>
</dbReference>
<sequence>MALKPTIYKVQLQLADSDRSVYEDHNLTLARHPSETEERLAARVLSFGLFAAPGLNFTKGLSTTDEPDLWQHSDSGEIEHWVELGQPEPARLRKACGISRKVSVVAYGKSADTWWNLNREAMESLPHLQVLQLAWPEVQAAAALLTRNCSLSLSIAGGTLYLDTGNQPVTLEPLTLFATD</sequence>
<reference evidence="1 2" key="1">
    <citation type="submission" date="2019-08" db="EMBL/GenBank/DDBJ databases">
        <title>Parahaliea maris sp. nov., isolated from the surface seawater.</title>
        <authorList>
            <person name="Liu Y."/>
        </authorList>
    </citation>
    <scope>NUCLEOTIDE SEQUENCE [LARGE SCALE GENOMIC DNA]</scope>
    <source>
        <strain evidence="1 2">HSLHS9</strain>
    </source>
</reference>
<dbReference type="SMART" id="SM01322">
    <property type="entry name" value="YaeQ"/>
    <property type="match status" value="1"/>
</dbReference>
<accession>A0A5C9A945</accession>
<gene>
    <name evidence="1" type="ORF">FV139_04140</name>
</gene>
<dbReference type="InterPro" id="IPR038590">
    <property type="entry name" value="YaeQ_sf"/>
</dbReference>
<comment type="caution">
    <text evidence="1">The sequence shown here is derived from an EMBL/GenBank/DDBJ whole genome shotgun (WGS) entry which is preliminary data.</text>
</comment>
<name>A0A5C9A945_9GAMM</name>
<dbReference type="AlphaFoldDB" id="A0A5C9A945"/>
<proteinExistence type="predicted"/>
<dbReference type="EMBL" id="VRZA01000001">
    <property type="protein sequence ID" value="TXS96669.1"/>
    <property type="molecule type" value="Genomic_DNA"/>
</dbReference>
<dbReference type="Gene3D" id="3.10.640.10">
    <property type="entry name" value="Restriction endonuclease-like alpha-beta roll domain"/>
    <property type="match status" value="1"/>
</dbReference>
<organism evidence="1 2">
    <name type="scientific">Parahaliea maris</name>
    <dbReference type="NCBI Taxonomy" id="2716870"/>
    <lineage>
        <taxon>Bacteria</taxon>
        <taxon>Pseudomonadati</taxon>
        <taxon>Pseudomonadota</taxon>
        <taxon>Gammaproteobacteria</taxon>
        <taxon>Cellvibrionales</taxon>
        <taxon>Halieaceae</taxon>
        <taxon>Parahaliea</taxon>
    </lineage>
</organism>
<dbReference type="PANTHER" id="PTHR38784">
    <property type="entry name" value="SUCROSE PHOSPHORYLASE"/>
    <property type="match status" value="1"/>
</dbReference>
<keyword evidence="2" id="KW-1185">Reference proteome</keyword>
<dbReference type="Proteomes" id="UP000321039">
    <property type="component" value="Unassembled WGS sequence"/>
</dbReference>
<dbReference type="Pfam" id="PF07152">
    <property type="entry name" value="YaeQ"/>
    <property type="match status" value="1"/>
</dbReference>
<dbReference type="InterPro" id="IPR011335">
    <property type="entry name" value="Restrct_endonuc-II-like"/>
</dbReference>
<dbReference type="PANTHER" id="PTHR38784:SF1">
    <property type="entry name" value="SUCROSE PHOSPHORYLASE"/>
    <property type="match status" value="1"/>
</dbReference>
<dbReference type="InterPro" id="IPR009822">
    <property type="entry name" value="YaeQ"/>
</dbReference>
<evidence type="ECO:0000313" key="1">
    <source>
        <dbReference type="EMBL" id="TXS96669.1"/>
    </source>
</evidence>
<evidence type="ECO:0000313" key="2">
    <source>
        <dbReference type="Proteomes" id="UP000321039"/>
    </source>
</evidence>